<dbReference type="RefSeq" id="WP_090362391.1">
    <property type="nucleotide sequence ID" value="NZ_FNEM01000002.1"/>
</dbReference>
<reference evidence="3" key="1">
    <citation type="submission" date="2016-10" db="EMBL/GenBank/DDBJ databases">
        <authorList>
            <person name="Varghese N."/>
            <person name="Submissions S."/>
        </authorList>
    </citation>
    <scope>NUCLEOTIDE SEQUENCE [LARGE SCALE GENOMIC DNA]</scope>
    <source>
        <strain evidence="3">DSM 23317</strain>
    </source>
</reference>
<dbReference type="Proteomes" id="UP000199527">
    <property type="component" value="Unassembled WGS sequence"/>
</dbReference>
<evidence type="ECO:0000256" key="1">
    <source>
        <dbReference type="SAM" id="Phobius"/>
    </source>
</evidence>
<feature type="transmembrane region" description="Helical" evidence="1">
    <location>
        <begin position="118"/>
        <end position="143"/>
    </location>
</feature>
<protein>
    <submittedName>
        <fullName evidence="2">Uncharacterized protein</fullName>
    </submittedName>
</protein>
<accession>A0A1G8MBN4</accession>
<dbReference type="AlphaFoldDB" id="A0A1G8MBN4"/>
<gene>
    <name evidence="2" type="ORF">SAMN04488540_102331</name>
</gene>
<evidence type="ECO:0000313" key="3">
    <source>
        <dbReference type="Proteomes" id="UP000199527"/>
    </source>
</evidence>
<keyword evidence="1" id="KW-0472">Membrane</keyword>
<dbReference type="OrthoDB" id="9824947at2"/>
<feature type="transmembrane region" description="Helical" evidence="1">
    <location>
        <begin position="62"/>
        <end position="86"/>
    </location>
</feature>
<evidence type="ECO:0000313" key="2">
    <source>
        <dbReference type="EMBL" id="SDI65356.1"/>
    </source>
</evidence>
<dbReference type="EMBL" id="FNEM01000002">
    <property type="protein sequence ID" value="SDI65356.1"/>
    <property type="molecule type" value="Genomic_DNA"/>
</dbReference>
<keyword evidence="1" id="KW-1133">Transmembrane helix</keyword>
<keyword evidence="1" id="KW-0812">Transmembrane</keyword>
<proteinExistence type="predicted"/>
<feature type="transmembrane region" description="Helical" evidence="1">
    <location>
        <begin position="155"/>
        <end position="179"/>
    </location>
</feature>
<sequence>MMPTNSDNRDLFDPLTKLVTLLAWLLGGLSLIFAILATLFVHTHFRHLYGIEGMIIRTTEAFGQLGTSDLLIYTLMLPLVLLEWIIDTPNGWMIAGGVALAVVLSFVISAIPQWWQSLLRLVIITLIYGWVALAVFALASTYIVDPKAVLEMIRALWYVVMFLVGLPIALKVLGVTYLVSESS</sequence>
<name>A0A1G8MBN4_9GAMM</name>
<keyword evidence="3" id="KW-1185">Reference proteome</keyword>
<feature type="transmembrane region" description="Helical" evidence="1">
    <location>
        <begin position="92"/>
        <end position="111"/>
    </location>
</feature>
<feature type="transmembrane region" description="Helical" evidence="1">
    <location>
        <begin position="20"/>
        <end position="41"/>
    </location>
</feature>
<organism evidence="2 3">
    <name type="scientific">Ferrimonas sediminum</name>
    <dbReference type="NCBI Taxonomy" id="718193"/>
    <lineage>
        <taxon>Bacteria</taxon>
        <taxon>Pseudomonadati</taxon>
        <taxon>Pseudomonadota</taxon>
        <taxon>Gammaproteobacteria</taxon>
        <taxon>Alteromonadales</taxon>
        <taxon>Ferrimonadaceae</taxon>
        <taxon>Ferrimonas</taxon>
    </lineage>
</organism>